<sequence>MNEQKRRSGERIQCGVTRRDTSRIESRESGLFANQGQSQHSPILPNYLKHWYHTVSQQFAHNKIKQAENPSAQKDKEITKLQSDFSQTLVKPVFFSNGDAAFHAEDNNSDELKYGGDGLLPVNNELMDLLLEGVGLMLAFGTENLTRTSNPGVGDRVSCFVYDVLVWVGVEENNLLGALDSDDEQMVQIQEMMSEMGVGEKTDEGVQDSIRGGEFAAKANGLEGVGQG</sequence>
<protein>
    <submittedName>
        <fullName evidence="2">Uncharacterized protein</fullName>
    </submittedName>
</protein>
<gene>
    <name evidence="2" type="ORF">C8F04DRAFT_1187499</name>
</gene>
<evidence type="ECO:0000256" key="1">
    <source>
        <dbReference type="SAM" id="MobiDB-lite"/>
    </source>
</evidence>
<keyword evidence="3" id="KW-1185">Reference proteome</keyword>
<organism evidence="2 3">
    <name type="scientific">Mycena alexandri</name>
    <dbReference type="NCBI Taxonomy" id="1745969"/>
    <lineage>
        <taxon>Eukaryota</taxon>
        <taxon>Fungi</taxon>
        <taxon>Dikarya</taxon>
        <taxon>Basidiomycota</taxon>
        <taxon>Agaricomycotina</taxon>
        <taxon>Agaricomycetes</taxon>
        <taxon>Agaricomycetidae</taxon>
        <taxon>Agaricales</taxon>
        <taxon>Marasmiineae</taxon>
        <taxon>Mycenaceae</taxon>
        <taxon>Mycena</taxon>
    </lineage>
</organism>
<feature type="region of interest" description="Disordered" evidence="1">
    <location>
        <begin position="1"/>
        <end position="20"/>
    </location>
</feature>
<name>A0AAD6WW68_9AGAR</name>
<evidence type="ECO:0000313" key="3">
    <source>
        <dbReference type="Proteomes" id="UP001218188"/>
    </source>
</evidence>
<comment type="caution">
    <text evidence="2">The sequence shown here is derived from an EMBL/GenBank/DDBJ whole genome shotgun (WGS) entry which is preliminary data.</text>
</comment>
<accession>A0AAD6WW68</accession>
<evidence type="ECO:0000313" key="2">
    <source>
        <dbReference type="EMBL" id="KAJ7029648.1"/>
    </source>
</evidence>
<dbReference type="EMBL" id="JARJCM010000099">
    <property type="protein sequence ID" value="KAJ7029648.1"/>
    <property type="molecule type" value="Genomic_DNA"/>
</dbReference>
<proteinExistence type="predicted"/>
<dbReference type="Proteomes" id="UP001218188">
    <property type="component" value="Unassembled WGS sequence"/>
</dbReference>
<feature type="compositionally biased region" description="Basic and acidic residues" evidence="1">
    <location>
        <begin position="1"/>
        <end position="10"/>
    </location>
</feature>
<reference evidence="2" key="1">
    <citation type="submission" date="2023-03" db="EMBL/GenBank/DDBJ databases">
        <title>Massive genome expansion in bonnet fungi (Mycena s.s.) driven by repeated elements and novel gene families across ecological guilds.</title>
        <authorList>
            <consortium name="Lawrence Berkeley National Laboratory"/>
            <person name="Harder C.B."/>
            <person name="Miyauchi S."/>
            <person name="Viragh M."/>
            <person name="Kuo A."/>
            <person name="Thoen E."/>
            <person name="Andreopoulos B."/>
            <person name="Lu D."/>
            <person name="Skrede I."/>
            <person name="Drula E."/>
            <person name="Henrissat B."/>
            <person name="Morin E."/>
            <person name="Kohler A."/>
            <person name="Barry K."/>
            <person name="LaButti K."/>
            <person name="Morin E."/>
            <person name="Salamov A."/>
            <person name="Lipzen A."/>
            <person name="Mereny Z."/>
            <person name="Hegedus B."/>
            <person name="Baldrian P."/>
            <person name="Stursova M."/>
            <person name="Weitz H."/>
            <person name="Taylor A."/>
            <person name="Grigoriev I.V."/>
            <person name="Nagy L.G."/>
            <person name="Martin F."/>
            <person name="Kauserud H."/>
        </authorList>
    </citation>
    <scope>NUCLEOTIDE SEQUENCE</scope>
    <source>
        <strain evidence="2">CBHHK200</strain>
    </source>
</reference>
<dbReference type="AlphaFoldDB" id="A0AAD6WW68"/>